<evidence type="ECO:0000256" key="2">
    <source>
        <dbReference type="ARBA" id="ARBA00005811"/>
    </source>
</evidence>
<organism evidence="12 13">
    <name type="scientific">Thermodesulfovibrio aggregans</name>
    <dbReference type="NCBI Taxonomy" id="86166"/>
    <lineage>
        <taxon>Bacteria</taxon>
        <taxon>Pseudomonadati</taxon>
        <taxon>Nitrospirota</taxon>
        <taxon>Thermodesulfovibrionia</taxon>
        <taxon>Thermodesulfovibrionales</taxon>
        <taxon>Thermodesulfovibrionaceae</taxon>
        <taxon>Thermodesulfovibrio</taxon>
    </lineage>
</organism>
<evidence type="ECO:0000256" key="7">
    <source>
        <dbReference type="ARBA" id="ARBA00022989"/>
    </source>
</evidence>
<dbReference type="EMBL" id="PNIO01000047">
    <property type="protein sequence ID" value="PMP70068.1"/>
    <property type="molecule type" value="Genomic_DNA"/>
</dbReference>
<keyword evidence="10" id="KW-0813">Transport</keyword>
<evidence type="ECO:0000256" key="11">
    <source>
        <dbReference type="SAM" id="Phobius"/>
    </source>
</evidence>
<evidence type="ECO:0000313" key="13">
    <source>
        <dbReference type="Proteomes" id="UP000242288"/>
    </source>
</evidence>
<gene>
    <name evidence="12" type="primary">tolR</name>
    <name evidence="12" type="ORF">C0186_05585</name>
</gene>
<evidence type="ECO:0000256" key="8">
    <source>
        <dbReference type="ARBA" id="ARBA00023136"/>
    </source>
</evidence>
<dbReference type="NCBIfam" id="TIGR02801">
    <property type="entry name" value="tolR"/>
    <property type="match status" value="1"/>
</dbReference>
<dbReference type="GO" id="GO:0051301">
    <property type="term" value="P:cell division"/>
    <property type="evidence" value="ECO:0007669"/>
    <property type="project" value="UniProtKB-KW"/>
</dbReference>
<reference evidence="12 13" key="1">
    <citation type="submission" date="2018-01" db="EMBL/GenBank/DDBJ databases">
        <title>Metagenomic assembled genomes from two thermal pools in the Uzon Caldera, Kamchatka, Russia.</title>
        <authorList>
            <person name="Wilkins L."/>
            <person name="Ettinger C."/>
        </authorList>
    </citation>
    <scope>NUCLEOTIDE SEQUENCE [LARGE SCALE GENOMIC DNA]</scope>
    <source>
        <strain evidence="12">ZAV-04</strain>
    </source>
</reference>
<proteinExistence type="inferred from homology"/>
<dbReference type="Proteomes" id="UP000242288">
    <property type="component" value="Unassembled WGS sequence"/>
</dbReference>
<evidence type="ECO:0000256" key="9">
    <source>
        <dbReference type="ARBA" id="ARBA00023306"/>
    </source>
</evidence>
<accession>A0A2J6WI56</accession>
<evidence type="ECO:0000256" key="10">
    <source>
        <dbReference type="RuleBase" id="RU003879"/>
    </source>
</evidence>
<comment type="caution">
    <text evidence="12">The sequence shown here is derived from an EMBL/GenBank/DDBJ whole genome shotgun (WGS) entry which is preliminary data.</text>
</comment>
<dbReference type="PANTHER" id="PTHR30558">
    <property type="entry name" value="EXBD MEMBRANE COMPONENT OF PMF-DRIVEN MACROMOLECULE IMPORT SYSTEM"/>
    <property type="match status" value="1"/>
</dbReference>
<dbReference type="Pfam" id="PF02472">
    <property type="entry name" value="ExbD"/>
    <property type="match status" value="1"/>
</dbReference>
<dbReference type="Gene3D" id="3.30.420.270">
    <property type="match status" value="1"/>
</dbReference>
<dbReference type="GO" id="GO:0022857">
    <property type="term" value="F:transmembrane transporter activity"/>
    <property type="evidence" value="ECO:0007669"/>
    <property type="project" value="InterPro"/>
</dbReference>
<dbReference type="AlphaFoldDB" id="A0A2J6WI56"/>
<evidence type="ECO:0000256" key="3">
    <source>
        <dbReference type="ARBA" id="ARBA00022475"/>
    </source>
</evidence>
<keyword evidence="5" id="KW-0132">Cell division</keyword>
<keyword evidence="10" id="KW-0653">Protein transport</keyword>
<comment type="subcellular location">
    <subcellularLocation>
        <location evidence="1">Cell membrane</location>
        <topology evidence="1">Single-pass membrane protein</topology>
    </subcellularLocation>
    <subcellularLocation>
        <location evidence="10">Cell membrane</location>
        <topology evidence="10">Single-pass type II membrane protein</topology>
    </subcellularLocation>
</comment>
<keyword evidence="3" id="KW-1003">Cell membrane</keyword>
<dbReference type="InterPro" id="IPR014168">
    <property type="entry name" value="Tol-Pal_TolR"/>
</dbReference>
<dbReference type="PANTHER" id="PTHR30558:SF7">
    <property type="entry name" value="TOL-PAL SYSTEM PROTEIN TOLR"/>
    <property type="match status" value="1"/>
</dbReference>
<name>A0A2J6WI56_9BACT</name>
<evidence type="ECO:0000256" key="5">
    <source>
        <dbReference type="ARBA" id="ARBA00022618"/>
    </source>
</evidence>
<evidence type="ECO:0000313" key="12">
    <source>
        <dbReference type="EMBL" id="PMP70068.1"/>
    </source>
</evidence>
<feature type="transmembrane region" description="Helical" evidence="11">
    <location>
        <begin position="20"/>
        <end position="38"/>
    </location>
</feature>
<dbReference type="GO" id="GO:0005886">
    <property type="term" value="C:plasma membrane"/>
    <property type="evidence" value="ECO:0007669"/>
    <property type="project" value="UniProtKB-SubCell"/>
</dbReference>
<comment type="similarity">
    <text evidence="2 10">Belongs to the ExbD/TolR family.</text>
</comment>
<evidence type="ECO:0000256" key="4">
    <source>
        <dbReference type="ARBA" id="ARBA00022519"/>
    </source>
</evidence>
<keyword evidence="4" id="KW-0997">Cell inner membrane</keyword>
<keyword evidence="8 11" id="KW-0472">Membrane</keyword>
<keyword evidence="9" id="KW-0131">Cell cycle</keyword>
<dbReference type="GO" id="GO:0015031">
    <property type="term" value="P:protein transport"/>
    <property type="evidence" value="ECO:0007669"/>
    <property type="project" value="UniProtKB-KW"/>
</dbReference>
<dbReference type="InterPro" id="IPR003400">
    <property type="entry name" value="ExbD"/>
</dbReference>
<keyword evidence="7 11" id="KW-1133">Transmembrane helix</keyword>
<evidence type="ECO:0000256" key="6">
    <source>
        <dbReference type="ARBA" id="ARBA00022692"/>
    </source>
</evidence>
<evidence type="ECO:0000256" key="1">
    <source>
        <dbReference type="ARBA" id="ARBA00004162"/>
    </source>
</evidence>
<keyword evidence="6 10" id="KW-0812">Transmembrane</keyword>
<protein>
    <submittedName>
        <fullName evidence="12">Protein TolR</fullName>
    </submittedName>
</protein>
<sequence length="134" mass="14658">MAALNPRRRSSIADINVTPLVDVMLVLLIIFMVTAPLLKQGIDVNLPKAKGKSLEETEKISIVITKEGKIFLNDKIINKDDLPSILNSYRESNTAVLLKADKDVPYGLVAEVMGEIKAAGIEKIGMVTEPKESK</sequence>